<dbReference type="EMBL" id="FOJX01000002">
    <property type="protein sequence ID" value="SFA84577.1"/>
    <property type="molecule type" value="Genomic_DNA"/>
</dbReference>
<dbReference type="AlphaFoldDB" id="A0A1I0W8C6"/>
<gene>
    <name evidence="1" type="ORF">SAMN05216587_102258</name>
</gene>
<sequence>MGNGEFYMYKLNKKFIHNRIEEISGTNKYRRYERHTFPFSEAEEAIVRVSGVDPDIVCEAINQGAYTDDEDFVKSVADALSAKVEEVATLVKAEEGRLPLTRDLRIPYIYWCDVRRIASIQEEKKISKEEIHDFMRRKMGLSHGEVEALLKGVPTQDAKRVSYLALCLGYDSFGIVRAKEVGILRSRRQEPNIKEHCYYSFSKDEFRRAIGRQQITQCDINLFERVFNRLHNTWNFDRKMKRIRFEKGKINLCAEATQHNDLFHGNRDEIKRRVKKTLAYMHARYLLMEAVGDSSFLEILREVGNKDEFPKWLWKMLNCIYD</sequence>
<accession>A0A1I0W8C6</accession>
<proteinExistence type="predicted"/>
<evidence type="ECO:0000313" key="1">
    <source>
        <dbReference type="EMBL" id="SFA84577.1"/>
    </source>
</evidence>
<dbReference type="Proteomes" id="UP000183843">
    <property type="component" value="Unassembled WGS sequence"/>
</dbReference>
<organism evidence="1 2">
    <name type="scientific">Selenomonas ruminantium</name>
    <dbReference type="NCBI Taxonomy" id="971"/>
    <lineage>
        <taxon>Bacteria</taxon>
        <taxon>Bacillati</taxon>
        <taxon>Bacillota</taxon>
        <taxon>Negativicutes</taxon>
        <taxon>Selenomonadales</taxon>
        <taxon>Selenomonadaceae</taxon>
        <taxon>Selenomonas</taxon>
    </lineage>
</organism>
<reference evidence="1 2" key="1">
    <citation type="submission" date="2016-10" db="EMBL/GenBank/DDBJ databases">
        <authorList>
            <person name="de Groot N.N."/>
        </authorList>
    </citation>
    <scope>NUCLEOTIDE SEQUENCE [LARGE SCALE GENOMIC DNA]</scope>
    <source>
        <strain evidence="1 2">L14</strain>
    </source>
</reference>
<name>A0A1I0W8C6_SELRU</name>
<protein>
    <submittedName>
        <fullName evidence="1">Uncharacterized protein</fullName>
    </submittedName>
</protein>
<evidence type="ECO:0000313" key="2">
    <source>
        <dbReference type="Proteomes" id="UP000183843"/>
    </source>
</evidence>